<gene>
    <name evidence="2" type="ORF">DSM107010_05230</name>
</gene>
<dbReference type="RefSeq" id="WP_106168406.1">
    <property type="nucleotide sequence ID" value="NZ_JAVKZF010000005.1"/>
</dbReference>
<proteinExistence type="predicted"/>
<organism evidence="2 3">
    <name type="scientific">Chroococcidiopsis cubana SAG 39.79</name>
    <dbReference type="NCBI Taxonomy" id="388085"/>
    <lineage>
        <taxon>Bacteria</taxon>
        <taxon>Bacillati</taxon>
        <taxon>Cyanobacteriota</taxon>
        <taxon>Cyanophyceae</taxon>
        <taxon>Chroococcidiopsidales</taxon>
        <taxon>Chroococcidiopsidaceae</taxon>
        <taxon>Chroococcidiopsis</taxon>
    </lineage>
</organism>
<evidence type="ECO:0000313" key="2">
    <source>
        <dbReference type="EMBL" id="RUT14040.1"/>
    </source>
</evidence>
<dbReference type="AlphaFoldDB" id="A0AB37URS9"/>
<name>A0AB37URS9_9CYAN</name>
<dbReference type="EMBL" id="RSCK01000003">
    <property type="protein sequence ID" value="RUT14040.1"/>
    <property type="molecule type" value="Genomic_DNA"/>
</dbReference>
<dbReference type="Proteomes" id="UP000282574">
    <property type="component" value="Unassembled WGS sequence"/>
</dbReference>
<sequence>MKIRFLQIIASSAVWMSCHAPAGVASVAPKWEQLQSTNSALLEQVERDYTHDIAPDTPMNVGQMQVSKISKSNSQVLYLVNTRLPGDNNPSCGVSGCLFYGYVTQNDRFVQVLNGYLNDFQVENALPTIQASQIKNHLPCLHLTSAKQQSKELCYNGKTYQLERLTK</sequence>
<evidence type="ECO:0000313" key="3">
    <source>
        <dbReference type="Proteomes" id="UP000282574"/>
    </source>
</evidence>
<keyword evidence="3" id="KW-1185">Reference proteome</keyword>
<dbReference type="PROSITE" id="PS51257">
    <property type="entry name" value="PROKAR_LIPOPROTEIN"/>
    <property type="match status" value="1"/>
</dbReference>
<comment type="caution">
    <text evidence="2">The sequence shown here is derived from an EMBL/GenBank/DDBJ whole genome shotgun (WGS) entry which is preliminary data.</text>
</comment>
<accession>A0AB37URS9</accession>
<reference evidence="2 3" key="1">
    <citation type="journal article" date="2019" name="Genome Biol. Evol.">
        <title>Day and night: Metabolic profiles and evolutionary relationships of six axenic non-marine cyanobacteria.</title>
        <authorList>
            <person name="Will S.E."/>
            <person name="Henke P."/>
            <person name="Boedeker C."/>
            <person name="Huang S."/>
            <person name="Brinkmann H."/>
            <person name="Rohde M."/>
            <person name="Jarek M."/>
            <person name="Friedl T."/>
            <person name="Seufert S."/>
            <person name="Schumacher M."/>
            <person name="Overmann J."/>
            <person name="Neumann-Schaal M."/>
            <person name="Petersen J."/>
        </authorList>
    </citation>
    <scope>NUCLEOTIDE SEQUENCE [LARGE SCALE GENOMIC DNA]</scope>
    <source>
        <strain evidence="2 3">SAG 39.79</strain>
    </source>
</reference>
<feature type="signal peptide" evidence="1">
    <location>
        <begin position="1"/>
        <end position="22"/>
    </location>
</feature>
<feature type="chain" id="PRO_5044259202" evidence="1">
    <location>
        <begin position="23"/>
        <end position="167"/>
    </location>
</feature>
<protein>
    <submittedName>
        <fullName evidence="2">Uncharacterized protein</fullName>
    </submittedName>
</protein>
<keyword evidence="1" id="KW-0732">Signal</keyword>
<evidence type="ECO:0000256" key="1">
    <source>
        <dbReference type="SAM" id="SignalP"/>
    </source>
</evidence>